<feature type="compositionally biased region" description="Basic residues" evidence="1">
    <location>
        <begin position="89"/>
        <end position="100"/>
    </location>
</feature>
<proteinExistence type="predicted"/>
<feature type="region of interest" description="Disordered" evidence="1">
    <location>
        <begin position="37"/>
        <end position="136"/>
    </location>
</feature>
<dbReference type="AlphaFoldDB" id="A0AAV7SD39"/>
<reference evidence="3" key="1">
    <citation type="journal article" date="2022" name="bioRxiv">
        <title>Sequencing and chromosome-scale assembly of the giantPleurodeles waltlgenome.</title>
        <authorList>
            <person name="Brown T."/>
            <person name="Elewa A."/>
            <person name="Iarovenko S."/>
            <person name="Subramanian E."/>
            <person name="Araus A.J."/>
            <person name="Petzold A."/>
            <person name="Susuki M."/>
            <person name="Suzuki K.-i.T."/>
            <person name="Hayashi T."/>
            <person name="Toyoda A."/>
            <person name="Oliveira C."/>
            <person name="Osipova E."/>
            <person name="Leigh N.D."/>
            <person name="Simon A."/>
            <person name="Yun M.H."/>
        </authorList>
    </citation>
    <scope>NUCLEOTIDE SEQUENCE</scope>
    <source>
        <strain evidence="3">20211129_DDA</strain>
        <tissue evidence="3">Liver</tissue>
    </source>
</reference>
<sequence length="258" mass="26678">MLGQAWCLKVVVALAQSAKLTAPWRAQCAVTSFFSAGGGGAAARRPRVLPAGPAPATNGGPRRYAGAPVPPRRVLAGRYPRTRAERHGKPNARSRRRHARGTAPRETRPKAPAAASPREAVTSPQQGGHGKVSGVPHVPPSYMLLWRAAAKPEAAASSGPRPSRQAHLQGTPQSGPTSPSSPGDPTGKPSGITSPPRTRLADHERAASPTASGPPHLPVQGTRRALLLRILQSFTGPSAAISVFLGAAPDSRGEASPF</sequence>
<dbReference type="Proteomes" id="UP001066276">
    <property type="component" value="Chromosome 4_2"/>
</dbReference>
<gene>
    <name evidence="3" type="ORF">NDU88_003216</name>
</gene>
<evidence type="ECO:0000313" key="4">
    <source>
        <dbReference type="Proteomes" id="UP001066276"/>
    </source>
</evidence>
<feature type="signal peptide" evidence="2">
    <location>
        <begin position="1"/>
        <end position="17"/>
    </location>
</feature>
<accession>A0AAV7SD39</accession>
<feature type="compositionally biased region" description="Low complexity" evidence="1">
    <location>
        <begin position="170"/>
        <end position="191"/>
    </location>
</feature>
<name>A0AAV7SD39_PLEWA</name>
<feature type="region of interest" description="Disordered" evidence="1">
    <location>
        <begin position="153"/>
        <end position="220"/>
    </location>
</feature>
<feature type="compositionally biased region" description="Low complexity" evidence="1">
    <location>
        <begin position="48"/>
        <end position="61"/>
    </location>
</feature>
<protein>
    <submittedName>
        <fullName evidence="3">Uncharacterized protein</fullName>
    </submittedName>
</protein>
<comment type="caution">
    <text evidence="3">The sequence shown here is derived from an EMBL/GenBank/DDBJ whole genome shotgun (WGS) entry which is preliminary data.</text>
</comment>
<keyword evidence="2" id="KW-0732">Signal</keyword>
<keyword evidence="4" id="KW-1185">Reference proteome</keyword>
<evidence type="ECO:0000256" key="2">
    <source>
        <dbReference type="SAM" id="SignalP"/>
    </source>
</evidence>
<dbReference type="EMBL" id="JANPWB010000008">
    <property type="protein sequence ID" value="KAJ1162751.1"/>
    <property type="molecule type" value="Genomic_DNA"/>
</dbReference>
<evidence type="ECO:0000313" key="3">
    <source>
        <dbReference type="EMBL" id="KAJ1162751.1"/>
    </source>
</evidence>
<organism evidence="3 4">
    <name type="scientific">Pleurodeles waltl</name>
    <name type="common">Iberian ribbed newt</name>
    <dbReference type="NCBI Taxonomy" id="8319"/>
    <lineage>
        <taxon>Eukaryota</taxon>
        <taxon>Metazoa</taxon>
        <taxon>Chordata</taxon>
        <taxon>Craniata</taxon>
        <taxon>Vertebrata</taxon>
        <taxon>Euteleostomi</taxon>
        <taxon>Amphibia</taxon>
        <taxon>Batrachia</taxon>
        <taxon>Caudata</taxon>
        <taxon>Salamandroidea</taxon>
        <taxon>Salamandridae</taxon>
        <taxon>Pleurodelinae</taxon>
        <taxon>Pleurodeles</taxon>
    </lineage>
</organism>
<feature type="chain" id="PRO_5043384036" evidence="2">
    <location>
        <begin position="18"/>
        <end position="258"/>
    </location>
</feature>
<evidence type="ECO:0000256" key="1">
    <source>
        <dbReference type="SAM" id="MobiDB-lite"/>
    </source>
</evidence>